<dbReference type="Proteomes" id="UP000051298">
    <property type="component" value="Unassembled WGS sequence"/>
</dbReference>
<reference evidence="2 3" key="1">
    <citation type="submission" date="2015-09" db="EMBL/GenBank/DDBJ databases">
        <authorList>
            <consortium name="Swine Surveillance"/>
        </authorList>
    </citation>
    <scope>NUCLEOTIDE SEQUENCE [LARGE SCALE GENOMIC DNA]</scope>
    <source>
        <strain evidence="2 3">CECT 5294</strain>
    </source>
</reference>
<dbReference type="EMBL" id="CYRX01000032">
    <property type="protein sequence ID" value="CUH61468.1"/>
    <property type="molecule type" value="Genomic_DNA"/>
</dbReference>
<keyword evidence="1" id="KW-1133">Transmembrane helix</keyword>
<gene>
    <name evidence="2" type="ORF">THS5294_02776</name>
</gene>
<dbReference type="RefSeq" id="WP_048599768.1">
    <property type="nucleotide sequence ID" value="NZ_CYRX01000032.1"/>
</dbReference>
<dbReference type="InterPro" id="IPR032126">
    <property type="entry name" value="LydA_holin"/>
</dbReference>
<keyword evidence="1" id="KW-0812">Transmembrane</keyword>
<keyword evidence="1" id="KW-0472">Membrane</keyword>
<accession>A0A0P1F1U4</accession>
<evidence type="ECO:0008006" key="4">
    <source>
        <dbReference type="Google" id="ProtNLM"/>
    </source>
</evidence>
<evidence type="ECO:0000313" key="2">
    <source>
        <dbReference type="EMBL" id="CUH61468.1"/>
    </source>
</evidence>
<feature type="transmembrane region" description="Helical" evidence="1">
    <location>
        <begin position="6"/>
        <end position="27"/>
    </location>
</feature>
<dbReference type="Pfam" id="PF16083">
    <property type="entry name" value="Phage_holin_3_3"/>
    <property type="match status" value="1"/>
</dbReference>
<evidence type="ECO:0000313" key="3">
    <source>
        <dbReference type="Proteomes" id="UP000051298"/>
    </source>
</evidence>
<evidence type="ECO:0000256" key="1">
    <source>
        <dbReference type="SAM" id="Phobius"/>
    </source>
</evidence>
<proteinExistence type="predicted"/>
<name>A0A0P1F1U4_9RHOB</name>
<sequence>MNDGGFIDMINSFFGGAVTTLIGAFTGRLMWHSGEVKLGNRRFFGKELLWEIPVAVGMALIGEAAARYIGLSQPVSTGFVATLAYLGPRGAEALLAAWLCRKK</sequence>
<organism evidence="2 3">
    <name type="scientific">Thalassobacter stenotrophicus</name>
    <dbReference type="NCBI Taxonomy" id="266809"/>
    <lineage>
        <taxon>Bacteria</taxon>
        <taxon>Pseudomonadati</taxon>
        <taxon>Pseudomonadota</taxon>
        <taxon>Alphaproteobacteria</taxon>
        <taxon>Rhodobacterales</taxon>
        <taxon>Roseobacteraceae</taxon>
        <taxon>Thalassobacter</taxon>
    </lineage>
</organism>
<dbReference type="AlphaFoldDB" id="A0A0P1F1U4"/>
<protein>
    <recommendedName>
        <fullName evidence="4">LydA holin phage, holin superfamily III</fullName>
    </recommendedName>
</protein>